<evidence type="ECO:0000313" key="2">
    <source>
        <dbReference type="Proteomes" id="UP001162501"/>
    </source>
</evidence>
<reference evidence="1" key="2">
    <citation type="submission" date="2025-03" db="EMBL/GenBank/DDBJ databases">
        <authorList>
            <consortium name="ELIXIR-Norway"/>
            <consortium name="Elixir Norway"/>
        </authorList>
    </citation>
    <scope>NUCLEOTIDE SEQUENCE</scope>
</reference>
<accession>A0AC59Z6L1</accession>
<dbReference type="Proteomes" id="UP001162501">
    <property type="component" value="Chromosome 25"/>
</dbReference>
<sequence>MAAPGHVPGSCCALTPRADGTNLSRRSGHREGAVSGVVTWGKLTRSTHSTLSSFAFIFIKEKGACQLSSPTLHDSLCCVVLFCFVNCIIFKYLSFKKRKKYKKKILLRP</sequence>
<protein>
    <submittedName>
        <fullName evidence="1">Uncharacterized protein</fullName>
    </submittedName>
</protein>
<evidence type="ECO:0000313" key="1">
    <source>
        <dbReference type="EMBL" id="CAN0272379.1"/>
    </source>
</evidence>
<organism evidence="1 2">
    <name type="scientific">Rangifer tarandus platyrhynchus</name>
    <name type="common">Svalbard reindeer</name>
    <dbReference type="NCBI Taxonomy" id="3082113"/>
    <lineage>
        <taxon>Eukaryota</taxon>
        <taxon>Metazoa</taxon>
        <taxon>Chordata</taxon>
        <taxon>Craniata</taxon>
        <taxon>Vertebrata</taxon>
        <taxon>Euteleostomi</taxon>
        <taxon>Mammalia</taxon>
        <taxon>Eutheria</taxon>
        <taxon>Laurasiatheria</taxon>
        <taxon>Artiodactyla</taxon>
        <taxon>Ruminantia</taxon>
        <taxon>Pecora</taxon>
        <taxon>Cervidae</taxon>
        <taxon>Odocoileinae</taxon>
        <taxon>Rangifer</taxon>
    </lineage>
</organism>
<gene>
    <name evidence="1" type="ORF">MRATA1EN22A_LOCUS14698</name>
</gene>
<proteinExistence type="predicted"/>
<dbReference type="EMBL" id="OX596109">
    <property type="protein sequence ID" value="CAN0272379.1"/>
    <property type="molecule type" value="Genomic_DNA"/>
</dbReference>
<reference evidence="1" key="1">
    <citation type="submission" date="2023-05" db="EMBL/GenBank/DDBJ databases">
        <authorList>
            <consortium name="ELIXIR-Norway"/>
        </authorList>
    </citation>
    <scope>NUCLEOTIDE SEQUENCE</scope>
</reference>
<name>A0AC59Z6L1_RANTA</name>